<dbReference type="InterPro" id="IPR002347">
    <property type="entry name" value="SDR_fam"/>
</dbReference>
<dbReference type="EMBL" id="LTAO01000012">
    <property type="protein sequence ID" value="KYG32467.1"/>
    <property type="molecule type" value="Genomic_DNA"/>
</dbReference>
<dbReference type="InterPro" id="IPR036291">
    <property type="entry name" value="NAD(P)-bd_dom_sf"/>
</dbReference>
<evidence type="ECO:0000256" key="2">
    <source>
        <dbReference type="ARBA" id="ARBA00023002"/>
    </source>
</evidence>
<evidence type="ECO:0000313" key="4">
    <source>
        <dbReference type="EMBL" id="KYG32467.1"/>
    </source>
</evidence>
<reference evidence="4" key="1">
    <citation type="submission" date="2016-02" db="EMBL/GenBank/DDBJ databases">
        <title>Genome sequence of Bacillus trypoxylicola KCTC 13244(T).</title>
        <authorList>
            <person name="Jeong H."/>
            <person name="Park S.-H."/>
            <person name="Choi S.-K."/>
        </authorList>
    </citation>
    <scope>NUCLEOTIDE SEQUENCE [LARGE SCALE GENOMIC DNA]</scope>
    <source>
        <strain evidence="4">KCTC 13244</strain>
    </source>
</reference>
<dbReference type="STRING" id="519424.AZF04_05080"/>
<dbReference type="Pfam" id="PF00106">
    <property type="entry name" value="adh_short"/>
    <property type="match status" value="1"/>
</dbReference>
<dbReference type="AlphaFoldDB" id="A0A161PGT2"/>
<dbReference type="PRINTS" id="PR00080">
    <property type="entry name" value="SDRFAMILY"/>
</dbReference>
<keyword evidence="5" id="KW-1185">Reference proteome</keyword>
<keyword evidence="2" id="KW-0560">Oxidoreductase</keyword>
<comment type="caution">
    <text evidence="4">The sequence shown here is derived from an EMBL/GenBank/DDBJ whole genome shotgun (WGS) entry which is preliminary data.</text>
</comment>
<dbReference type="Proteomes" id="UP000075806">
    <property type="component" value="Unassembled WGS sequence"/>
</dbReference>
<dbReference type="SUPFAM" id="SSF51735">
    <property type="entry name" value="NAD(P)-binding Rossmann-fold domains"/>
    <property type="match status" value="1"/>
</dbReference>
<evidence type="ECO:0000256" key="1">
    <source>
        <dbReference type="ARBA" id="ARBA00006484"/>
    </source>
</evidence>
<evidence type="ECO:0000256" key="3">
    <source>
        <dbReference type="RuleBase" id="RU000363"/>
    </source>
</evidence>
<dbReference type="GO" id="GO:0016020">
    <property type="term" value="C:membrane"/>
    <property type="evidence" value="ECO:0007669"/>
    <property type="project" value="TreeGrafter"/>
</dbReference>
<accession>A0A161PGT2</accession>
<organism evidence="4 5">
    <name type="scientific">Alkalihalobacillus trypoxylicola</name>
    <dbReference type="NCBI Taxonomy" id="519424"/>
    <lineage>
        <taxon>Bacteria</taxon>
        <taxon>Bacillati</taxon>
        <taxon>Bacillota</taxon>
        <taxon>Bacilli</taxon>
        <taxon>Bacillales</taxon>
        <taxon>Bacillaceae</taxon>
        <taxon>Alkalihalobacillus</taxon>
    </lineage>
</organism>
<dbReference type="PANTHER" id="PTHR44196:SF1">
    <property type="entry name" value="DEHYDROGENASE_REDUCTASE SDR FAMILY MEMBER 7B"/>
    <property type="match status" value="1"/>
</dbReference>
<dbReference type="Gene3D" id="3.40.50.720">
    <property type="entry name" value="NAD(P)-binding Rossmann-like Domain"/>
    <property type="match status" value="1"/>
</dbReference>
<protein>
    <submittedName>
        <fullName evidence="4">Oxidoreductase</fullName>
    </submittedName>
</protein>
<dbReference type="GO" id="GO:0016491">
    <property type="term" value="F:oxidoreductase activity"/>
    <property type="evidence" value="ECO:0007669"/>
    <property type="project" value="UniProtKB-KW"/>
</dbReference>
<dbReference type="OrthoDB" id="9793345at2"/>
<evidence type="ECO:0000313" key="5">
    <source>
        <dbReference type="Proteomes" id="UP000075806"/>
    </source>
</evidence>
<name>A0A161PGT2_9BACI</name>
<proteinExistence type="inferred from homology"/>
<comment type="similarity">
    <text evidence="1 3">Belongs to the short-chain dehydrogenases/reductases (SDR) family.</text>
</comment>
<dbReference type="InterPro" id="IPR020904">
    <property type="entry name" value="Sc_DH/Rdtase_CS"/>
</dbReference>
<dbReference type="PRINTS" id="PR00081">
    <property type="entry name" value="GDHRDH"/>
</dbReference>
<dbReference type="PROSITE" id="PS00061">
    <property type="entry name" value="ADH_SHORT"/>
    <property type="match status" value="1"/>
</dbReference>
<dbReference type="PANTHER" id="PTHR44196">
    <property type="entry name" value="DEHYDROGENASE/REDUCTASE SDR FAMILY MEMBER 7B"/>
    <property type="match status" value="1"/>
</dbReference>
<gene>
    <name evidence="4" type="ORF">AZF04_05080</name>
</gene>
<sequence>MNDLVKNKTIWITGGTSGIGLEMTRQLLEQGATVIVLARNEKKLLQLQDDATLKKGNLMTQMIEMSNEDSIKQAVKTLFNKGIIVDVLINNAGIGIFDHILDSKSEEIREMFDVNVLGSITLIKEILPHMLKNQRGQIIQIASQAGKLATPKSSVYGATKHAILGFSNALRLELADTPIQMTVVNPGPIRTPFFNVADKSGTYVTNMEKIMLKPEIVAQKIIKTIGSSKRELNLPWWMNFGAKIYHLMPGVIEKIASKQFNKK</sequence>